<dbReference type="Proteomes" id="UP000247152">
    <property type="component" value="Unassembled WGS sequence"/>
</dbReference>
<organism evidence="1 3">
    <name type="scientific">Legionella qingyii</name>
    <dbReference type="NCBI Taxonomy" id="2184757"/>
    <lineage>
        <taxon>Bacteria</taxon>
        <taxon>Pseudomonadati</taxon>
        <taxon>Pseudomonadota</taxon>
        <taxon>Gammaproteobacteria</taxon>
        <taxon>Legionellales</taxon>
        <taxon>Legionellaceae</taxon>
        <taxon>Legionella</taxon>
    </lineage>
</organism>
<proteinExistence type="predicted"/>
<dbReference type="RefSeq" id="WP_110144121.1">
    <property type="nucleotide sequence ID" value="NZ_QHJG01000050.1"/>
</dbReference>
<dbReference type="AlphaFoldDB" id="A0A317TY98"/>
<dbReference type="EMBL" id="QHJG01000050">
    <property type="protein sequence ID" value="PWY53998.1"/>
    <property type="molecule type" value="Genomic_DNA"/>
</dbReference>
<evidence type="ECO:0000313" key="4">
    <source>
        <dbReference type="Proteomes" id="UP000287374"/>
    </source>
</evidence>
<protein>
    <recommendedName>
        <fullName evidence="5">Solute-binding protein family 3/N-terminal domain-containing protein</fullName>
    </recommendedName>
</protein>
<accession>A0A317TY98</accession>
<evidence type="ECO:0000313" key="1">
    <source>
        <dbReference type="EMBL" id="PWY53998.1"/>
    </source>
</evidence>
<name>A0A317TY98_9GAMM</name>
<evidence type="ECO:0000313" key="2">
    <source>
        <dbReference type="EMBL" id="RUR18974.1"/>
    </source>
</evidence>
<dbReference type="Proteomes" id="UP000287374">
    <property type="component" value="Unassembled WGS sequence"/>
</dbReference>
<comment type="caution">
    <text evidence="1">The sequence shown here is derived from an EMBL/GenBank/DDBJ whole genome shotgun (WGS) entry which is preliminary data.</text>
</comment>
<sequence>MNLLLDSGKIDVLIPIKPYAPSEIKKYAASIPYAVSKIHFITSKDSLINNTTLAMLLGFLILVF</sequence>
<keyword evidence="4" id="KW-1185">Reference proteome</keyword>
<reference evidence="1 3" key="1">
    <citation type="submission" date="2018-05" db="EMBL/GenBank/DDBJ databases">
        <title>Legionella qingyii sp.nov., whole genome shotgun sequence.</title>
        <authorList>
            <person name="Wu H."/>
            <person name="Zhu Q."/>
            <person name="Hu C."/>
        </authorList>
    </citation>
    <scope>NUCLEOTIDE SEQUENCE [LARGE SCALE GENOMIC DNA]</scope>
    <source>
        <strain evidence="1 3">HEB18</strain>
    </source>
</reference>
<evidence type="ECO:0000313" key="3">
    <source>
        <dbReference type="Proteomes" id="UP000247152"/>
    </source>
</evidence>
<gene>
    <name evidence="1" type="ORF">DGG96_19345</name>
    <name evidence="2" type="ORF">ELY20_16165</name>
</gene>
<dbReference type="EMBL" id="RZGX01000032">
    <property type="protein sequence ID" value="RUR18974.1"/>
    <property type="molecule type" value="Genomic_DNA"/>
</dbReference>
<evidence type="ECO:0008006" key="5">
    <source>
        <dbReference type="Google" id="ProtNLM"/>
    </source>
</evidence>
<reference evidence="2 4" key="2">
    <citation type="submission" date="2018-12" db="EMBL/GenBank/DDBJ databases">
        <title>Legionella sp,whole genome shotgun sequence.</title>
        <authorList>
            <person name="Wu H."/>
        </authorList>
    </citation>
    <scope>NUCLEOTIDE SEQUENCE [LARGE SCALE GENOMIC DNA]</scope>
    <source>
        <strain evidence="4">km489</strain>
        <strain evidence="2">Km489</strain>
    </source>
</reference>